<name>A0ACC1SZD0_9APHY</name>
<evidence type="ECO:0000313" key="1">
    <source>
        <dbReference type="EMBL" id="KAJ3549295.1"/>
    </source>
</evidence>
<protein>
    <submittedName>
        <fullName evidence="1">Uncharacterized protein</fullName>
    </submittedName>
</protein>
<gene>
    <name evidence="1" type="ORF">NM688_g5193</name>
</gene>
<evidence type="ECO:0000313" key="2">
    <source>
        <dbReference type="Proteomes" id="UP001148662"/>
    </source>
</evidence>
<proteinExistence type="predicted"/>
<accession>A0ACC1SZD0</accession>
<reference evidence="1" key="1">
    <citation type="submission" date="2022-07" db="EMBL/GenBank/DDBJ databases">
        <title>Genome Sequence of Phlebia brevispora.</title>
        <authorList>
            <person name="Buettner E."/>
        </authorList>
    </citation>
    <scope>NUCLEOTIDE SEQUENCE</scope>
    <source>
        <strain evidence="1">MPL23</strain>
    </source>
</reference>
<dbReference type="EMBL" id="JANHOG010000935">
    <property type="protein sequence ID" value="KAJ3549295.1"/>
    <property type="molecule type" value="Genomic_DNA"/>
</dbReference>
<keyword evidence="2" id="KW-1185">Reference proteome</keyword>
<organism evidence="1 2">
    <name type="scientific">Phlebia brevispora</name>
    <dbReference type="NCBI Taxonomy" id="194682"/>
    <lineage>
        <taxon>Eukaryota</taxon>
        <taxon>Fungi</taxon>
        <taxon>Dikarya</taxon>
        <taxon>Basidiomycota</taxon>
        <taxon>Agaricomycotina</taxon>
        <taxon>Agaricomycetes</taxon>
        <taxon>Polyporales</taxon>
        <taxon>Meruliaceae</taxon>
        <taxon>Phlebia</taxon>
    </lineage>
</organism>
<comment type="caution">
    <text evidence="1">The sequence shown here is derived from an EMBL/GenBank/DDBJ whole genome shotgun (WGS) entry which is preliminary data.</text>
</comment>
<sequence>MPPTFPNELVAHIFTFISCDRILRNYAGIYNRALYQAEERDAKDALIDCSTVCRVWRQIALPHVFHTIAISFDPLLEENDGETCLGEDEHERHCSCQRWRSLQAFSTFLEASPHIAGVIKELRLFKVDGGEGCPSRYDGASCAPTRLVSIFYQLPALRVIHLQDIILKDDEEYDPEELKALGLPLSLDRFYYGVDGDYPYEVSLTALLPLILILGNIQEFHLDSVVVKKSGGDSSEALPLDFEVGALKLRGFYEDGGLVRDCLSLFLDSASTSTASLHTIYLADIVDDDLPVLQRFVAITGHQLLNITLYIHRLLDAREDDLDSLDLSMCTRLESLTFGCDMPCADENRLAALAPVISSLNPNACLHTITFDICRLGRSLDELETVHEVDDALTQIRSLKHVILKLDFYDREKDAGVDIGAVLFPSLEKNDREELASWSPQFLRINVMNLGLSVNHTAAIHCAFGARDFMKTTNHRDCCVEDFLAFLTSFSEVQPYVWELGLAAPVDDCTVDVIQKVPRLRVLRLYNLPTDSLEPHIIAPCVGPPHHLDRLEFSNNICDVINGILAVTSLSSDIGSLDLRCANFVDADTRRTSFCRVFEALQLDNCVGFEAFLCLFRPALAPTTRLTTLTLTDVDWVGHARLTTSWRVVSPSVVNLTLDPLPVYYILVCVSDQYSSVNSYTCAT</sequence>
<dbReference type="Proteomes" id="UP001148662">
    <property type="component" value="Unassembled WGS sequence"/>
</dbReference>